<feature type="domain" description="Peptidase S1" evidence="2">
    <location>
        <begin position="201"/>
        <end position="430"/>
    </location>
</feature>
<dbReference type="PANTHER" id="PTHR36234:SF5">
    <property type="entry name" value="LYSYL ENDOPEPTIDASE"/>
    <property type="match status" value="1"/>
</dbReference>
<dbReference type="AlphaFoldDB" id="I8I322"/>
<evidence type="ECO:0000313" key="4">
    <source>
        <dbReference type="Proteomes" id="UP000003704"/>
    </source>
</evidence>
<dbReference type="STRING" id="1172194.WQQ_05180"/>
<dbReference type="InterPro" id="IPR001254">
    <property type="entry name" value="Trypsin_dom"/>
</dbReference>
<reference evidence="3 4" key="1">
    <citation type="journal article" date="2012" name="J. Bacteriol.">
        <title>Genome Sequence of n-Alkane-Degrading Hydrocarboniphaga effusa Strain AP103T (ATCC BAA-332T).</title>
        <authorList>
            <person name="Chang H.K."/>
            <person name="Zylstra G.J."/>
            <person name="Chae J.C."/>
        </authorList>
    </citation>
    <scope>NUCLEOTIDE SEQUENCE [LARGE SCALE GENOMIC DNA]</scope>
    <source>
        <strain evidence="3 4">AP103</strain>
    </source>
</reference>
<evidence type="ECO:0000256" key="1">
    <source>
        <dbReference type="SAM" id="SignalP"/>
    </source>
</evidence>
<sequence length="482" mass="50554">MNLKLRLLAFGFALACSLQAHAALQPDLSSLNAVPRHAVAPTTVAKALAQAPGKSQPLRFAVLAELPVALDGGLWDRAPDDRARWRSRVSSSGALAIALEFSRFALPAGAELWIYDARGELVQGPYSQRDQTPEGKLWTALVPGDEAVIELRVPEAQKSAVGLQLGKLSHAYLDIGRAAVDAPAKSGSCNVDAICSDGDNWRDEIRSVALLSIGNEYVCSGQLVNNARRDRSPLLLTANHCEIGQAYPASSVVTYWNYQTSTCNRAVPNGSLSQSISGSTLLAGDVGSDFTLVRLSSTPPAAYNVYYAGWDAGSAAPRSGVAIHHPAGDEKRISTYTSSASAQTVCIDGEACTRRVRAWQVDWARGTTEQGSSGGGLWNQDHRLVGVLSGGNASCANTGGSDYFARLNVAYQANSASSGQLKAWLDPDNSGITSLGGLDSRQVTSDEDGEGSGGGSLGGGLLAALAALGLLRRLTSRRACRA</sequence>
<dbReference type="Gene3D" id="2.40.10.10">
    <property type="entry name" value="Trypsin-like serine proteases"/>
    <property type="match status" value="2"/>
</dbReference>
<dbReference type="PANTHER" id="PTHR36234">
    <property type="entry name" value="LYSYL ENDOPEPTIDASE"/>
    <property type="match status" value="1"/>
</dbReference>
<dbReference type="EMBL" id="AKGD01000001">
    <property type="protein sequence ID" value="EIT70381.1"/>
    <property type="molecule type" value="Genomic_DNA"/>
</dbReference>
<comment type="caution">
    <text evidence="3">The sequence shown here is derived from an EMBL/GenBank/DDBJ whole genome shotgun (WGS) entry which is preliminary data.</text>
</comment>
<dbReference type="PATRIC" id="fig|1172194.4.peg.494"/>
<accession>I8I322</accession>
<dbReference type="Pfam" id="PF00089">
    <property type="entry name" value="Trypsin"/>
    <property type="match status" value="1"/>
</dbReference>
<dbReference type="OrthoDB" id="5619888at2"/>
<dbReference type="InterPro" id="IPR043504">
    <property type="entry name" value="Peptidase_S1_PA_chymotrypsin"/>
</dbReference>
<keyword evidence="4" id="KW-1185">Reference proteome</keyword>
<dbReference type="PROSITE" id="PS50240">
    <property type="entry name" value="TRYPSIN_DOM"/>
    <property type="match status" value="1"/>
</dbReference>
<protein>
    <recommendedName>
        <fullName evidence="2">Peptidase S1 domain-containing protein</fullName>
    </recommendedName>
</protein>
<proteinExistence type="predicted"/>
<dbReference type="RefSeq" id="WP_007183474.1">
    <property type="nucleotide sequence ID" value="NZ_AKGD01000001.1"/>
</dbReference>
<evidence type="ECO:0000259" key="2">
    <source>
        <dbReference type="PROSITE" id="PS50240"/>
    </source>
</evidence>
<feature type="chain" id="PRO_5003713771" description="Peptidase S1 domain-containing protein" evidence="1">
    <location>
        <begin position="23"/>
        <end position="482"/>
    </location>
</feature>
<organism evidence="3 4">
    <name type="scientific">Hydrocarboniphaga effusa AP103</name>
    <dbReference type="NCBI Taxonomy" id="1172194"/>
    <lineage>
        <taxon>Bacteria</taxon>
        <taxon>Pseudomonadati</taxon>
        <taxon>Pseudomonadota</taxon>
        <taxon>Gammaproteobacteria</taxon>
        <taxon>Nevskiales</taxon>
        <taxon>Nevskiaceae</taxon>
        <taxon>Hydrocarboniphaga</taxon>
    </lineage>
</organism>
<dbReference type="Proteomes" id="UP000003704">
    <property type="component" value="Unassembled WGS sequence"/>
</dbReference>
<evidence type="ECO:0000313" key="3">
    <source>
        <dbReference type="EMBL" id="EIT70381.1"/>
    </source>
</evidence>
<keyword evidence="1" id="KW-0732">Signal</keyword>
<name>I8I322_9GAMM</name>
<dbReference type="InterPro" id="IPR009003">
    <property type="entry name" value="Peptidase_S1_PA"/>
</dbReference>
<feature type="signal peptide" evidence="1">
    <location>
        <begin position="1"/>
        <end position="22"/>
    </location>
</feature>
<dbReference type="SUPFAM" id="SSF50494">
    <property type="entry name" value="Trypsin-like serine proteases"/>
    <property type="match status" value="1"/>
</dbReference>
<dbReference type="GO" id="GO:0006508">
    <property type="term" value="P:proteolysis"/>
    <property type="evidence" value="ECO:0007669"/>
    <property type="project" value="InterPro"/>
</dbReference>
<dbReference type="GO" id="GO:0004252">
    <property type="term" value="F:serine-type endopeptidase activity"/>
    <property type="evidence" value="ECO:0007669"/>
    <property type="project" value="InterPro"/>
</dbReference>
<gene>
    <name evidence="3" type="ORF">WQQ_05180</name>
</gene>